<dbReference type="RefSeq" id="WP_126766241.1">
    <property type="nucleotide sequence ID" value="NZ_PIPJ01000002.1"/>
</dbReference>
<feature type="compositionally biased region" description="Low complexity" evidence="1">
    <location>
        <begin position="116"/>
        <end position="150"/>
    </location>
</feature>
<feature type="region of interest" description="Disordered" evidence="1">
    <location>
        <begin position="98"/>
        <end position="267"/>
    </location>
</feature>
<sequence>MSANLYDVLALLLLLLGGYLFWQWRLQEEHARKHAEAVCKQYNVQFLDIARSRGRPRFTPRTGWEASFQFGFSSDIQTRYEGELLLLNLHLSDVRMPPHKAPAANHESAIEGETVSQSSNSAQGSGATTANATSKSSATTSAASTHSANAGWHRTEANTSKVPQPQVSPSTGPHQIPVPNSQMSVTSMSISYGERKAQSEGANANSGIQSANSGNANNTESDELPPIVDAIFPDDLETNLDSKQGANAADLEEGPAITIDGFNTTDG</sequence>
<protein>
    <recommendedName>
        <fullName evidence="5">DUF3301 domain-containing protein</fullName>
    </recommendedName>
</protein>
<evidence type="ECO:0000313" key="4">
    <source>
        <dbReference type="Proteomes" id="UP000288395"/>
    </source>
</evidence>
<comment type="caution">
    <text evidence="3">The sequence shown here is derived from an EMBL/GenBank/DDBJ whole genome shotgun (WGS) entry which is preliminary data.</text>
</comment>
<dbReference type="EMBL" id="PIPJ01000002">
    <property type="protein sequence ID" value="RUO22550.1"/>
    <property type="molecule type" value="Genomic_DNA"/>
</dbReference>
<dbReference type="AlphaFoldDB" id="A0A432W0L2"/>
<feature type="compositionally biased region" description="Polar residues" evidence="1">
    <location>
        <begin position="157"/>
        <end position="190"/>
    </location>
</feature>
<dbReference type="Proteomes" id="UP000288395">
    <property type="component" value="Unassembled WGS sequence"/>
</dbReference>
<organism evidence="3 4">
    <name type="scientific">Aliidiomarina iranensis</name>
    <dbReference type="NCBI Taxonomy" id="1434071"/>
    <lineage>
        <taxon>Bacteria</taxon>
        <taxon>Pseudomonadati</taxon>
        <taxon>Pseudomonadota</taxon>
        <taxon>Gammaproteobacteria</taxon>
        <taxon>Alteromonadales</taxon>
        <taxon>Idiomarinaceae</taxon>
        <taxon>Aliidiomarina</taxon>
    </lineage>
</organism>
<accession>A0A432W0L2</accession>
<keyword evidence="2" id="KW-0812">Transmembrane</keyword>
<name>A0A432W0L2_9GAMM</name>
<dbReference type="Pfam" id="PF11743">
    <property type="entry name" value="DUF3301"/>
    <property type="match status" value="1"/>
</dbReference>
<gene>
    <name evidence="3" type="ORF">CWE08_05075</name>
</gene>
<evidence type="ECO:0008006" key="5">
    <source>
        <dbReference type="Google" id="ProtNLM"/>
    </source>
</evidence>
<dbReference type="OrthoDB" id="5959530at2"/>
<proteinExistence type="predicted"/>
<evidence type="ECO:0000313" key="3">
    <source>
        <dbReference type="EMBL" id="RUO22550.1"/>
    </source>
</evidence>
<feature type="transmembrane region" description="Helical" evidence="2">
    <location>
        <begin position="6"/>
        <end position="24"/>
    </location>
</feature>
<keyword evidence="4" id="KW-1185">Reference proteome</keyword>
<keyword evidence="2" id="KW-1133">Transmembrane helix</keyword>
<reference evidence="4" key="1">
    <citation type="journal article" date="2018" name="Front. Microbiol.">
        <title>Genome-Based Analysis Reveals the Taxonomy and Diversity of the Family Idiomarinaceae.</title>
        <authorList>
            <person name="Liu Y."/>
            <person name="Lai Q."/>
            <person name="Shao Z."/>
        </authorList>
    </citation>
    <scope>NUCLEOTIDE SEQUENCE [LARGE SCALE GENOMIC DNA]</scope>
    <source>
        <strain evidence="4">GBPy7</strain>
    </source>
</reference>
<evidence type="ECO:0000256" key="2">
    <source>
        <dbReference type="SAM" id="Phobius"/>
    </source>
</evidence>
<keyword evidence="2" id="KW-0472">Membrane</keyword>
<feature type="compositionally biased region" description="Polar residues" evidence="1">
    <location>
        <begin position="200"/>
        <end position="219"/>
    </location>
</feature>
<dbReference type="InterPro" id="IPR021732">
    <property type="entry name" value="DUF3301"/>
</dbReference>
<evidence type="ECO:0000256" key="1">
    <source>
        <dbReference type="SAM" id="MobiDB-lite"/>
    </source>
</evidence>